<organism evidence="2 3">
    <name type="scientific">Megasphaera vaginalis</name>
    <name type="common">ex Srinivasan et al. 2021</name>
    <dbReference type="NCBI Taxonomy" id="1111454"/>
    <lineage>
        <taxon>Bacteria</taxon>
        <taxon>Bacillati</taxon>
        <taxon>Bacillota</taxon>
        <taxon>Negativicutes</taxon>
        <taxon>Veillonellales</taxon>
        <taxon>Veillonellaceae</taxon>
        <taxon>Megasphaera</taxon>
    </lineage>
</organism>
<dbReference type="RefSeq" id="WP_023052895.1">
    <property type="nucleotide sequence ID" value="NZ_AWXA01000007.1"/>
</dbReference>
<dbReference type="PATRIC" id="fig|1111454.3.peg.407"/>
<dbReference type="EMBL" id="AWXA01000007">
    <property type="protein sequence ID" value="ERT61999.1"/>
    <property type="molecule type" value="Genomic_DNA"/>
</dbReference>
<dbReference type="PANTHER" id="PTHR21180:SF32">
    <property type="entry name" value="ENDONUCLEASE_EXONUCLEASE_PHOSPHATASE FAMILY DOMAIN-CONTAINING PROTEIN 1"/>
    <property type="match status" value="1"/>
</dbReference>
<dbReference type="STRING" id="1111454.HMPREF1250_2074"/>
<dbReference type="SMART" id="SM00278">
    <property type="entry name" value="HhH1"/>
    <property type="match status" value="2"/>
</dbReference>
<reference evidence="2 3" key="1">
    <citation type="submission" date="2013-09" db="EMBL/GenBank/DDBJ databases">
        <authorList>
            <person name="Durkin A.S."/>
            <person name="Haft D.R."/>
            <person name="McCorrison J."/>
            <person name="Torralba M."/>
            <person name="Gillis M."/>
            <person name="Haft D.H."/>
            <person name="Methe B."/>
            <person name="Sutton G."/>
            <person name="Nelson K.E."/>
        </authorList>
    </citation>
    <scope>NUCLEOTIDE SEQUENCE [LARGE SCALE GENOMIC DNA]</scope>
    <source>
        <strain evidence="2 3">BV3C16-1</strain>
    </source>
</reference>
<dbReference type="InterPro" id="IPR019554">
    <property type="entry name" value="Soluble_ligand-bd"/>
</dbReference>
<dbReference type="Gene3D" id="3.10.560.10">
    <property type="entry name" value="Outer membrane lipoprotein wza domain like"/>
    <property type="match status" value="1"/>
</dbReference>
<dbReference type="Proteomes" id="UP000017090">
    <property type="component" value="Unassembled WGS sequence"/>
</dbReference>
<sequence>MFIYISGAVRRPGVYSFPGDVRVGDVVHAAGDVLPYADNGAVNYAAPAADGTHIHIPYDLDGAPGGAAPDDGKVHLNQADERQLATLPGIGPVMAGQILEYRRRRGAFTSTEELKEIKGIGAAKWEQLKDLVEL</sequence>
<evidence type="ECO:0000259" key="1">
    <source>
        <dbReference type="SMART" id="SM00278"/>
    </source>
</evidence>
<keyword evidence="3" id="KW-1185">Reference proteome</keyword>
<dbReference type="InterPro" id="IPR010994">
    <property type="entry name" value="RuvA_2-like"/>
</dbReference>
<protein>
    <submittedName>
        <fullName evidence="2">ComEA protein</fullName>
    </submittedName>
</protein>
<feature type="domain" description="Helix-hairpin-helix DNA-binding motif class 1" evidence="1">
    <location>
        <begin position="82"/>
        <end position="101"/>
    </location>
</feature>
<feature type="domain" description="Helix-hairpin-helix DNA-binding motif class 1" evidence="1">
    <location>
        <begin position="112"/>
        <end position="131"/>
    </location>
</feature>
<comment type="caution">
    <text evidence="2">The sequence shown here is derived from an EMBL/GenBank/DDBJ whole genome shotgun (WGS) entry which is preliminary data.</text>
</comment>
<dbReference type="InterPro" id="IPR003583">
    <property type="entry name" value="Hlx-hairpin-Hlx_DNA-bd_motif"/>
</dbReference>
<name>U7USX8_9FIRM</name>
<dbReference type="eggNOG" id="COG1555">
    <property type="taxonomic scope" value="Bacteria"/>
</dbReference>
<evidence type="ECO:0000313" key="2">
    <source>
        <dbReference type="EMBL" id="ERT61999.1"/>
    </source>
</evidence>
<dbReference type="Gene3D" id="1.10.150.310">
    <property type="entry name" value="Tex RuvX-like domain-like"/>
    <property type="match status" value="1"/>
</dbReference>
<dbReference type="GO" id="GO:0006281">
    <property type="term" value="P:DNA repair"/>
    <property type="evidence" value="ECO:0007669"/>
    <property type="project" value="InterPro"/>
</dbReference>
<gene>
    <name evidence="2" type="ORF">HMPREF1250_2074</name>
</gene>
<evidence type="ECO:0000313" key="3">
    <source>
        <dbReference type="Proteomes" id="UP000017090"/>
    </source>
</evidence>
<dbReference type="Pfam" id="PF10531">
    <property type="entry name" value="SLBB"/>
    <property type="match status" value="1"/>
</dbReference>
<proteinExistence type="predicted"/>
<dbReference type="SUPFAM" id="SSF47781">
    <property type="entry name" value="RuvA domain 2-like"/>
    <property type="match status" value="1"/>
</dbReference>
<dbReference type="AlphaFoldDB" id="U7USX8"/>
<dbReference type="PANTHER" id="PTHR21180">
    <property type="entry name" value="ENDONUCLEASE/EXONUCLEASE/PHOSPHATASE FAMILY DOMAIN-CONTAINING PROTEIN 1"/>
    <property type="match status" value="1"/>
</dbReference>
<dbReference type="GO" id="GO:0015628">
    <property type="term" value="P:protein secretion by the type II secretion system"/>
    <property type="evidence" value="ECO:0007669"/>
    <property type="project" value="TreeGrafter"/>
</dbReference>
<dbReference type="GO" id="GO:0003677">
    <property type="term" value="F:DNA binding"/>
    <property type="evidence" value="ECO:0007669"/>
    <property type="project" value="InterPro"/>
</dbReference>
<accession>U7USX8</accession>
<dbReference type="Pfam" id="PF12836">
    <property type="entry name" value="HHH_3"/>
    <property type="match status" value="1"/>
</dbReference>
<dbReference type="InterPro" id="IPR051675">
    <property type="entry name" value="Endo/Exo/Phosphatase_dom_1"/>
</dbReference>
<dbReference type="GO" id="GO:0015627">
    <property type="term" value="C:type II protein secretion system complex"/>
    <property type="evidence" value="ECO:0007669"/>
    <property type="project" value="TreeGrafter"/>
</dbReference>